<dbReference type="InterPro" id="IPR050086">
    <property type="entry name" value="MetN_ABC_transporter-like"/>
</dbReference>
<dbReference type="InterPro" id="IPR027417">
    <property type="entry name" value="P-loop_NTPase"/>
</dbReference>
<evidence type="ECO:0000256" key="5">
    <source>
        <dbReference type="ARBA" id="ARBA00022741"/>
    </source>
</evidence>
<dbReference type="InterPro" id="IPR017871">
    <property type="entry name" value="ABC_transporter-like_CS"/>
</dbReference>
<sequence>MSTTSTTTEAVADTGAVSLTGTGLHLAFGNNKVLKGVDIHVEAATTTTVIGPSGSGKSTLLRVLNRLHEPDSGDILLDGRSVLRDNPDDLRKRIGMVFQHFNLFPHKTVADNIALGPRKLKGLSKEEARAVAMRQLELVGLAHKADARPANLSGGQRQRVAIARALAMEPQVMFFDEATSALDPELVKGVLALMTDLASGGMTMVVVTHEMGYARNVSDNVVFMDQGVVVETGEPEQIFTAAESERLRTFLSQVL</sequence>
<keyword evidence="4" id="KW-1003">Cell membrane</keyword>
<name>A0A857MBK5_9ACTN</name>
<proteinExistence type="inferred from homology"/>
<keyword evidence="3" id="KW-0813">Transport</keyword>
<dbReference type="PANTHER" id="PTHR43166">
    <property type="entry name" value="AMINO ACID IMPORT ATP-BINDING PROTEIN"/>
    <property type="match status" value="1"/>
</dbReference>
<accession>A0A857MBK5</accession>
<organism evidence="9">
    <name type="scientific">Gordonia amarae</name>
    <dbReference type="NCBI Taxonomy" id="36821"/>
    <lineage>
        <taxon>Bacteria</taxon>
        <taxon>Bacillati</taxon>
        <taxon>Actinomycetota</taxon>
        <taxon>Actinomycetes</taxon>
        <taxon>Mycobacteriales</taxon>
        <taxon>Gordoniaceae</taxon>
        <taxon>Gordonia</taxon>
    </lineage>
</organism>
<reference evidence="9" key="1">
    <citation type="journal article" date="2021" name="Nat. Microbiol.">
        <title>Cocultivation of an ultrasmall environmental parasitic bacterium with lytic ability against bacteria associated with wastewater foams.</title>
        <authorList>
            <person name="Batinovic S."/>
            <person name="Rose J.J.A."/>
            <person name="Ratcliffe J."/>
            <person name="Seviour R.J."/>
            <person name="Petrovski S."/>
        </authorList>
    </citation>
    <scope>NUCLEOTIDE SEQUENCE</scope>
    <source>
        <strain evidence="9">CON44</strain>
    </source>
</reference>
<evidence type="ECO:0000256" key="1">
    <source>
        <dbReference type="ARBA" id="ARBA00004202"/>
    </source>
</evidence>
<evidence type="ECO:0000256" key="8">
    <source>
        <dbReference type="ARBA" id="ARBA00023136"/>
    </source>
</evidence>
<gene>
    <name evidence="9" type="ORF">GII30_06235</name>
</gene>
<evidence type="ECO:0000256" key="2">
    <source>
        <dbReference type="ARBA" id="ARBA00005417"/>
    </source>
</evidence>
<dbReference type="SMART" id="SM00382">
    <property type="entry name" value="AAA"/>
    <property type="match status" value="1"/>
</dbReference>
<dbReference type="InterPro" id="IPR003593">
    <property type="entry name" value="AAA+_ATPase"/>
</dbReference>
<keyword evidence="6 9" id="KW-0067">ATP-binding</keyword>
<comment type="subcellular location">
    <subcellularLocation>
        <location evidence="1">Cell membrane</location>
        <topology evidence="1">Peripheral membrane protein</topology>
    </subcellularLocation>
</comment>
<dbReference type="InterPro" id="IPR030679">
    <property type="entry name" value="ABC_ATPase_HisP-typ"/>
</dbReference>
<protein>
    <submittedName>
        <fullName evidence="9">ATP-binding cassette domain-containing protein</fullName>
    </submittedName>
</protein>
<dbReference type="GO" id="GO:0015424">
    <property type="term" value="F:ABC-type amino acid transporter activity"/>
    <property type="evidence" value="ECO:0007669"/>
    <property type="project" value="InterPro"/>
</dbReference>
<evidence type="ECO:0000256" key="4">
    <source>
        <dbReference type="ARBA" id="ARBA00022475"/>
    </source>
</evidence>
<evidence type="ECO:0000256" key="3">
    <source>
        <dbReference type="ARBA" id="ARBA00022448"/>
    </source>
</evidence>
<dbReference type="GO" id="GO:0016887">
    <property type="term" value="F:ATP hydrolysis activity"/>
    <property type="evidence" value="ECO:0007669"/>
    <property type="project" value="InterPro"/>
</dbReference>
<dbReference type="RefSeq" id="WP_005186542.1">
    <property type="nucleotide sequence ID" value="NZ_CP045808.1"/>
</dbReference>
<keyword evidence="5" id="KW-0547">Nucleotide-binding</keyword>
<dbReference type="PROSITE" id="PS50893">
    <property type="entry name" value="ABC_TRANSPORTER_2"/>
    <property type="match status" value="1"/>
</dbReference>
<dbReference type="EMBL" id="CP045810">
    <property type="protein sequence ID" value="QHN38825.1"/>
    <property type="molecule type" value="Genomic_DNA"/>
</dbReference>
<dbReference type="Gene3D" id="3.40.50.300">
    <property type="entry name" value="P-loop containing nucleotide triphosphate hydrolases"/>
    <property type="match status" value="1"/>
</dbReference>
<dbReference type="PIRSF" id="PIRSF039085">
    <property type="entry name" value="ABC_ATPase_HisP"/>
    <property type="match status" value="1"/>
</dbReference>
<dbReference type="GO" id="GO:0005524">
    <property type="term" value="F:ATP binding"/>
    <property type="evidence" value="ECO:0007669"/>
    <property type="project" value="UniProtKB-KW"/>
</dbReference>
<keyword evidence="8" id="KW-0472">Membrane</keyword>
<dbReference type="Pfam" id="PF00005">
    <property type="entry name" value="ABC_tran"/>
    <property type="match status" value="1"/>
</dbReference>
<comment type="similarity">
    <text evidence="2">Belongs to the ABC transporter superfamily.</text>
</comment>
<dbReference type="GO" id="GO:0005886">
    <property type="term" value="C:plasma membrane"/>
    <property type="evidence" value="ECO:0007669"/>
    <property type="project" value="UniProtKB-SubCell"/>
</dbReference>
<dbReference type="SUPFAM" id="SSF52540">
    <property type="entry name" value="P-loop containing nucleoside triphosphate hydrolases"/>
    <property type="match status" value="1"/>
</dbReference>
<dbReference type="CDD" id="cd03262">
    <property type="entry name" value="ABC_HisP_GlnQ"/>
    <property type="match status" value="1"/>
</dbReference>
<dbReference type="PANTHER" id="PTHR43166:SF9">
    <property type="entry name" value="GLUTAMATE_ASPARTATE IMPORT ATP-BINDING PROTEIN GLTL"/>
    <property type="match status" value="1"/>
</dbReference>
<evidence type="ECO:0000313" key="9">
    <source>
        <dbReference type="EMBL" id="QHN38825.1"/>
    </source>
</evidence>
<evidence type="ECO:0000256" key="6">
    <source>
        <dbReference type="ARBA" id="ARBA00022840"/>
    </source>
</evidence>
<dbReference type="InterPro" id="IPR003439">
    <property type="entry name" value="ABC_transporter-like_ATP-bd"/>
</dbReference>
<dbReference type="PROSITE" id="PS00211">
    <property type="entry name" value="ABC_TRANSPORTER_1"/>
    <property type="match status" value="1"/>
</dbReference>
<evidence type="ECO:0000256" key="7">
    <source>
        <dbReference type="ARBA" id="ARBA00022970"/>
    </source>
</evidence>
<dbReference type="AlphaFoldDB" id="A0A857MBK5"/>
<keyword evidence="7" id="KW-0029">Amino-acid transport</keyword>